<reference evidence="3" key="1">
    <citation type="journal article" date="2022" name="Int. J. Syst. Evol. Microbiol.">
        <title>Anaeromyxobacter oryzae sp. nov., Anaeromyxobacter diazotrophicus sp. nov. and Anaeromyxobacter paludicola sp. nov., isolated from paddy soils.</title>
        <authorList>
            <person name="Itoh H."/>
            <person name="Xu Z."/>
            <person name="Mise K."/>
            <person name="Masuda Y."/>
            <person name="Ushijima N."/>
            <person name="Hayakawa C."/>
            <person name="Shiratori Y."/>
            <person name="Senoo K."/>
        </authorList>
    </citation>
    <scope>NUCLEOTIDE SEQUENCE [LARGE SCALE GENOMIC DNA]</scope>
    <source>
        <strain evidence="3">Red232</strain>
    </source>
</reference>
<dbReference type="RefSeq" id="WP_248355485.1">
    <property type="nucleotide sequence ID" value="NZ_AP025591.1"/>
</dbReference>
<keyword evidence="3" id="KW-1185">Reference proteome</keyword>
<name>A0ABN6MYV3_9BACT</name>
<dbReference type="EMBL" id="AP025591">
    <property type="protein sequence ID" value="BDG06147.1"/>
    <property type="molecule type" value="Genomic_DNA"/>
</dbReference>
<evidence type="ECO:0000313" key="2">
    <source>
        <dbReference type="EMBL" id="BDG06147.1"/>
    </source>
</evidence>
<evidence type="ECO:0000256" key="1">
    <source>
        <dbReference type="SAM" id="MobiDB-lite"/>
    </source>
</evidence>
<accession>A0ABN6MYV3</accession>
<sequence length="72" mass="7637">MALYRFLFAPVLLAVAVLHGGGRPHQAMEPRADAVVQVIDATSPRAARPVPAAARADAATRRPEPLRSPASR</sequence>
<feature type="compositionally biased region" description="Low complexity" evidence="1">
    <location>
        <begin position="44"/>
        <end position="57"/>
    </location>
</feature>
<evidence type="ECO:0000313" key="3">
    <source>
        <dbReference type="Proteomes" id="UP001162891"/>
    </source>
</evidence>
<feature type="region of interest" description="Disordered" evidence="1">
    <location>
        <begin position="43"/>
        <end position="72"/>
    </location>
</feature>
<gene>
    <name evidence="2" type="ORF">AMOR_51430</name>
</gene>
<organism evidence="2 3">
    <name type="scientific">Anaeromyxobacter oryzae</name>
    <dbReference type="NCBI Taxonomy" id="2918170"/>
    <lineage>
        <taxon>Bacteria</taxon>
        <taxon>Pseudomonadati</taxon>
        <taxon>Myxococcota</taxon>
        <taxon>Myxococcia</taxon>
        <taxon>Myxococcales</taxon>
        <taxon>Cystobacterineae</taxon>
        <taxon>Anaeromyxobacteraceae</taxon>
        <taxon>Anaeromyxobacter</taxon>
    </lineage>
</organism>
<dbReference type="Proteomes" id="UP001162891">
    <property type="component" value="Chromosome"/>
</dbReference>
<protein>
    <submittedName>
        <fullName evidence="2">Uncharacterized protein</fullName>
    </submittedName>
</protein>
<proteinExistence type="predicted"/>